<dbReference type="PROSITE" id="PS51084">
    <property type="entry name" value="HIT_2"/>
    <property type="match status" value="1"/>
</dbReference>
<dbReference type="Gene3D" id="3.30.428.10">
    <property type="entry name" value="HIT-like"/>
    <property type="match status" value="1"/>
</dbReference>
<feature type="domain" description="HIT" evidence="2">
    <location>
        <begin position="14"/>
        <end position="116"/>
    </location>
</feature>
<evidence type="ECO:0000259" key="2">
    <source>
        <dbReference type="PROSITE" id="PS51084"/>
    </source>
</evidence>
<evidence type="ECO:0000313" key="4">
    <source>
        <dbReference type="Proteomes" id="UP000229370"/>
    </source>
</evidence>
<accession>A0A2M8GNI8</accession>
<organism evidence="3 4">
    <name type="scientific">Candidatus Roizmanbacteria bacterium CG_4_8_14_3_um_filter_36_10</name>
    <dbReference type="NCBI Taxonomy" id="1974834"/>
    <lineage>
        <taxon>Bacteria</taxon>
        <taxon>Candidatus Roizmaniibacteriota</taxon>
    </lineage>
</organism>
<evidence type="ECO:0000256" key="1">
    <source>
        <dbReference type="PROSITE-ProRule" id="PRU00464"/>
    </source>
</evidence>
<sequence length="210" mass="24613">MIDVSEETIKKNCPHCDPNSFALKYPLEKYENFWIVCDVHPLIEGHILIISKKHLSCIGAYPENIFQEFLLIYKRFINFLKIQYGSVAVFEHGRLGQTVFHSHIHLFPFKGSSSTIVPEGKDKLKQILNLSELITIYEKDGGYLFFAINSNLFLVDKTLSAPRFFRDRFARVLGRVERGNWKEMRTDKAIMKKATKEIHNLQDKWRKFTK</sequence>
<reference evidence="4" key="1">
    <citation type="submission" date="2017-09" db="EMBL/GenBank/DDBJ databases">
        <title>Depth-based differentiation of microbial function through sediment-hosted aquifers and enrichment of novel symbionts in the deep terrestrial subsurface.</title>
        <authorList>
            <person name="Probst A.J."/>
            <person name="Ladd B."/>
            <person name="Jarett J.K."/>
            <person name="Geller-Mcgrath D.E."/>
            <person name="Sieber C.M.K."/>
            <person name="Emerson J.B."/>
            <person name="Anantharaman K."/>
            <person name="Thomas B.C."/>
            <person name="Malmstrom R."/>
            <person name="Stieglmeier M."/>
            <person name="Klingl A."/>
            <person name="Woyke T."/>
            <person name="Ryan C.M."/>
            <person name="Banfield J.F."/>
        </authorList>
    </citation>
    <scope>NUCLEOTIDE SEQUENCE [LARGE SCALE GENOMIC DNA]</scope>
</reference>
<evidence type="ECO:0000313" key="3">
    <source>
        <dbReference type="EMBL" id="PJC82127.1"/>
    </source>
</evidence>
<dbReference type="Pfam" id="PF01230">
    <property type="entry name" value="HIT"/>
    <property type="match status" value="1"/>
</dbReference>
<name>A0A2M8GNI8_9BACT</name>
<proteinExistence type="predicted"/>
<dbReference type="Proteomes" id="UP000229370">
    <property type="component" value="Unassembled WGS sequence"/>
</dbReference>
<dbReference type="InterPro" id="IPR036265">
    <property type="entry name" value="HIT-like_sf"/>
</dbReference>
<dbReference type="SUPFAM" id="SSF54197">
    <property type="entry name" value="HIT-like"/>
    <property type="match status" value="1"/>
</dbReference>
<dbReference type="InterPro" id="IPR011146">
    <property type="entry name" value="HIT-like"/>
</dbReference>
<dbReference type="EMBL" id="PFQK01000024">
    <property type="protein sequence ID" value="PJC82127.1"/>
    <property type="molecule type" value="Genomic_DNA"/>
</dbReference>
<comment type="caution">
    <text evidence="3">The sequence shown here is derived from an EMBL/GenBank/DDBJ whole genome shotgun (WGS) entry which is preliminary data.</text>
</comment>
<dbReference type="AlphaFoldDB" id="A0A2M8GNI8"/>
<gene>
    <name evidence="3" type="ORF">CO007_01075</name>
</gene>
<feature type="short sequence motif" description="Histidine triad motif" evidence="1">
    <location>
        <begin position="101"/>
        <end position="105"/>
    </location>
</feature>
<dbReference type="GO" id="GO:0003824">
    <property type="term" value="F:catalytic activity"/>
    <property type="evidence" value="ECO:0007669"/>
    <property type="project" value="InterPro"/>
</dbReference>
<protein>
    <recommendedName>
        <fullName evidence="2">HIT domain-containing protein</fullName>
    </recommendedName>
</protein>